<feature type="non-terminal residue" evidence="1">
    <location>
        <position position="1"/>
    </location>
</feature>
<accession>A0AAD7ZPI3</accession>
<protein>
    <submittedName>
        <fullName evidence="1">Uncharacterized protein</fullName>
    </submittedName>
</protein>
<gene>
    <name evidence="1" type="ORF">L9F63_021119</name>
</gene>
<proteinExistence type="predicted"/>
<evidence type="ECO:0000313" key="2">
    <source>
        <dbReference type="Proteomes" id="UP001233999"/>
    </source>
</evidence>
<reference evidence="1" key="2">
    <citation type="submission" date="2023-05" db="EMBL/GenBank/DDBJ databases">
        <authorList>
            <person name="Fouks B."/>
        </authorList>
    </citation>
    <scope>NUCLEOTIDE SEQUENCE</scope>
    <source>
        <strain evidence="1">Stay&amp;Tobe</strain>
        <tissue evidence="1">Testes</tissue>
    </source>
</reference>
<sequence length="240" mass="28021">FINTKKSFVIYPVFIENCCLHASINKLQKMKALFVLMVFYPLAAPYNVPVKPCIKEYPANLTASMFYGVWYLSVLMPDYMPGDYMGVIEYVRKFDTYTERTDICSSNITGYSRERLGDGGENPIPSTVDLPGEWVIGYNNSIPFLSILYHTPFRRLGVCNIIYFTEEYFFCYIEKSRQYRKQEGFLLIRTRKPCPHCFMEKELNKVAKDFCIEDFPKYAYYDLGNCNNIDCVGYEGYDQS</sequence>
<dbReference type="EMBL" id="JASPKZ010007399">
    <property type="protein sequence ID" value="KAJ9584509.1"/>
    <property type="molecule type" value="Genomic_DNA"/>
</dbReference>
<evidence type="ECO:0000313" key="1">
    <source>
        <dbReference type="EMBL" id="KAJ9584509.1"/>
    </source>
</evidence>
<dbReference type="Proteomes" id="UP001233999">
    <property type="component" value="Unassembled WGS sequence"/>
</dbReference>
<dbReference type="AlphaFoldDB" id="A0AAD7ZPI3"/>
<organism evidence="1 2">
    <name type="scientific">Diploptera punctata</name>
    <name type="common">Pacific beetle cockroach</name>
    <dbReference type="NCBI Taxonomy" id="6984"/>
    <lineage>
        <taxon>Eukaryota</taxon>
        <taxon>Metazoa</taxon>
        <taxon>Ecdysozoa</taxon>
        <taxon>Arthropoda</taxon>
        <taxon>Hexapoda</taxon>
        <taxon>Insecta</taxon>
        <taxon>Pterygota</taxon>
        <taxon>Neoptera</taxon>
        <taxon>Polyneoptera</taxon>
        <taxon>Dictyoptera</taxon>
        <taxon>Blattodea</taxon>
        <taxon>Blaberoidea</taxon>
        <taxon>Blaberidae</taxon>
        <taxon>Diplopterinae</taxon>
        <taxon>Diploptera</taxon>
    </lineage>
</organism>
<reference evidence="1" key="1">
    <citation type="journal article" date="2023" name="IScience">
        <title>Live-bearing cockroach genome reveals convergent evolutionary mechanisms linked to viviparity in insects and beyond.</title>
        <authorList>
            <person name="Fouks B."/>
            <person name="Harrison M.C."/>
            <person name="Mikhailova A.A."/>
            <person name="Marchal E."/>
            <person name="English S."/>
            <person name="Carruthers M."/>
            <person name="Jennings E.C."/>
            <person name="Chiamaka E.L."/>
            <person name="Frigard R.A."/>
            <person name="Pippel M."/>
            <person name="Attardo G.M."/>
            <person name="Benoit J.B."/>
            <person name="Bornberg-Bauer E."/>
            <person name="Tobe S.S."/>
        </authorList>
    </citation>
    <scope>NUCLEOTIDE SEQUENCE</scope>
    <source>
        <strain evidence="1">Stay&amp;Tobe</strain>
    </source>
</reference>
<comment type="caution">
    <text evidence="1">The sequence shown here is derived from an EMBL/GenBank/DDBJ whole genome shotgun (WGS) entry which is preliminary data.</text>
</comment>
<keyword evidence="2" id="KW-1185">Reference proteome</keyword>
<name>A0AAD7ZPI3_DIPPU</name>